<keyword evidence="2" id="KW-0677">Repeat</keyword>
<keyword evidence="4" id="KW-0378">Hydrolase</keyword>
<dbReference type="InterPro" id="IPR053395">
    <property type="entry name" value="Cas13a_endoribonuclease"/>
</dbReference>
<keyword evidence="1" id="KW-0540">Nuclease</keyword>
<keyword evidence="11" id="KW-1185">Reference proteome</keyword>
<sequence length="1188" mass="142347">MKVTKIDGLSHKKFEDEGKLVKFRDNKNINEMKERLEKLKELKLDNYIKNPENVKNEDKEAEKETKIRRTNLKKYFSEIILREKDKKYLLVKTKKFKNINQEMDYYDIKKKENQQEIFDVLKEILELEIKENQEENIDFDSEKLKEAFEKDFIKKVSKIEAVKKSLEINRANYKKDFVEIGNDKYENVKGENKRSRVYEYYKKSETHEKFRKNITEAFEKLYTEENIKELYSKIEEVLKKTHLKSIVREFYQNEIIGESEFSEKGEDGISILYNQIIRSNEKKEKFVKFLENIENLQLKELTKSQIFYKYFLENEELDDENIKNVFCYFVEIEVNDLLKGNVYRVSKIYENKIKNTFEYNKLKKLVINKLENKLNNYVRNCGKYNYHMENGDIATSDINMRNRQTEAFLRSIIGVSSFGYFSLRNILGVNDDDFYEIEEDLTEKKNNLLENAKKDITNKNFFKEVVDKSFEKKGIYSIKENLKMFYGDSFDDADEDELKQFFVNMLNAITSIRHKVVHYNMNTNSENIFNFSDIEVSRLLKNIFEKETDKRELKLKIFRQLNSAGVFDYWESWKIKKYLENIEFKFVNKNIPFVPSFTKLYNRIDNLKGSNALNLGYINIPKRKEARDSQIYLLKNIYYGEFVEKFVNNNDNFEKLFREIIEINKNAGRNKQTNFYKLEKFEALKENTPTEYLEKLQSLHQINYDREKIEEDKDIYVDFVQKIFLKGFINYLQESDSLKSLNLLNLKKDEAIANKKSFYAEKLKLWQNNGSNLSKMPEEIYDYIKKIKITKINYSDRMSIFYLLLKLIDHRELTNLRGNLEKYESINKNEIYSEELNIVNLVSLDNNKVRANFNLKPEDIGKFLKTETSIKNINQLNNFSEIFADGENVIKHRSFYNIKKYGILDLLEKIVAKADLKITKEEIKEYKTLQKELEKNDFYKIQENIHRKYNQKPNWISRIENKKDFNDYKKAIENIQNYTQLKNKIEFNDLNLLQSLLFRILHRLAGYTSLWERDLQFKLKGEFPEDKYIDEIFNSDRNNNQKYKSGGIAYKYVDFLIEKEEGKRAGKNKVKKRSEKEGSFIIRNYIAHFNYIPAAEKSILEMLEELRELLKYDRKLKNAVMKSVKDIFKEYGFILEFEISHESNSKKIKVLDVKSEKIKHLKNNGLVTTRNSEDLCNLVKVMLEYKKS</sequence>
<reference evidence="10 11" key="1">
    <citation type="submission" date="2024-07" db="EMBL/GenBank/DDBJ databases">
        <authorList>
            <person name="Li X.-J."/>
            <person name="Wang X."/>
        </authorList>
    </citation>
    <scope>NUCLEOTIDE SEQUENCE [LARGE SCALE GENOMIC DNA]</scope>
    <source>
        <strain evidence="10 11">DSM 23441</strain>
    </source>
</reference>
<name>A0ABV4S9V2_9FUSO</name>
<evidence type="ECO:0000256" key="7">
    <source>
        <dbReference type="ARBA" id="ARBA00044753"/>
    </source>
</evidence>
<organism evidence="10 11">
    <name type="scientific">Leptotrichia hongkongensis</name>
    <dbReference type="NCBI Taxonomy" id="554406"/>
    <lineage>
        <taxon>Bacteria</taxon>
        <taxon>Fusobacteriati</taxon>
        <taxon>Fusobacteriota</taxon>
        <taxon>Fusobacteriia</taxon>
        <taxon>Fusobacteriales</taxon>
        <taxon>Leptotrichiaceae</taxon>
        <taxon>Leptotrichia</taxon>
    </lineage>
</organism>
<accession>A0ABV4S9V2</accession>
<evidence type="ECO:0000256" key="5">
    <source>
        <dbReference type="ARBA" id="ARBA00022884"/>
    </source>
</evidence>
<evidence type="ECO:0000313" key="11">
    <source>
        <dbReference type="Proteomes" id="UP001571581"/>
    </source>
</evidence>
<dbReference type="EMBL" id="JBGORW010000012">
    <property type="protein sequence ID" value="MFA3800308.1"/>
    <property type="molecule type" value="Genomic_DNA"/>
</dbReference>
<evidence type="ECO:0000256" key="4">
    <source>
        <dbReference type="ARBA" id="ARBA00022801"/>
    </source>
</evidence>
<keyword evidence="5" id="KW-0694">RNA-binding</keyword>
<proteinExistence type="inferred from homology"/>
<keyword evidence="3" id="KW-0255">Endonuclease</keyword>
<evidence type="ECO:0000256" key="8">
    <source>
        <dbReference type="ARBA" id="ARBA00044792"/>
    </source>
</evidence>
<comment type="caution">
    <text evidence="10">The sequence shown here is derived from an EMBL/GenBank/DDBJ whole genome shotgun (WGS) entry which is preliminary data.</text>
</comment>
<evidence type="ECO:0000313" key="10">
    <source>
        <dbReference type="EMBL" id="MFA3800308.1"/>
    </source>
</evidence>
<keyword evidence="9" id="KW-0175">Coiled coil</keyword>
<evidence type="ECO:0000256" key="3">
    <source>
        <dbReference type="ARBA" id="ARBA00022759"/>
    </source>
</evidence>
<evidence type="ECO:0000256" key="2">
    <source>
        <dbReference type="ARBA" id="ARBA00022737"/>
    </source>
</evidence>
<gene>
    <name evidence="10" type="primary">cas13a</name>
    <name evidence="10" type="ORF">ACEG17_08940</name>
</gene>
<dbReference type="NCBIfam" id="NF038188">
    <property type="entry name" value="cas13A_C2c2"/>
    <property type="match status" value="1"/>
</dbReference>
<protein>
    <recommendedName>
        <fullName evidence="8">CRISPR-associated endoribonuclease Cas13a</fullName>
    </recommendedName>
</protein>
<evidence type="ECO:0000256" key="1">
    <source>
        <dbReference type="ARBA" id="ARBA00022722"/>
    </source>
</evidence>
<comment type="similarity">
    <text evidence="7">Belongs to the CRISPR-associated endoribonuclease Cas13a family.</text>
</comment>
<feature type="coiled-coil region" evidence="9">
    <location>
        <begin position="122"/>
        <end position="176"/>
    </location>
</feature>
<dbReference type="RefSeq" id="WP_372583441.1">
    <property type="nucleotide sequence ID" value="NZ_JBGORW010000012.1"/>
</dbReference>
<dbReference type="Proteomes" id="UP001571581">
    <property type="component" value="Unassembled WGS sequence"/>
</dbReference>
<keyword evidence="6" id="KW-0051">Antiviral defense</keyword>
<evidence type="ECO:0000256" key="6">
    <source>
        <dbReference type="ARBA" id="ARBA00023118"/>
    </source>
</evidence>
<evidence type="ECO:0000256" key="9">
    <source>
        <dbReference type="SAM" id="Coils"/>
    </source>
</evidence>